<evidence type="ECO:0000259" key="12">
    <source>
        <dbReference type="PROSITE" id="PS50113"/>
    </source>
</evidence>
<keyword evidence="8" id="KW-0145">Chemotaxis</keyword>
<dbReference type="InterPro" id="IPR050903">
    <property type="entry name" value="Bact_Chemotaxis_MeTrfase"/>
</dbReference>
<feature type="domain" description="CheB-type methylesterase" evidence="13">
    <location>
        <begin position="16"/>
        <end position="197"/>
    </location>
</feature>
<evidence type="ECO:0000256" key="4">
    <source>
        <dbReference type="ARBA" id="ARBA00022603"/>
    </source>
</evidence>
<dbReference type="EMBL" id="FNRA01000003">
    <property type="protein sequence ID" value="SEA47524.1"/>
    <property type="molecule type" value="Genomic_DNA"/>
</dbReference>
<dbReference type="Proteomes" id="UP000198850">
    <property type="component" value="Unassembled WGS sequence"/>
</dbReference>
<evidence type="ECO:0000259" key="13">
    <source>
        <dbReference type="PROSITE" id="PS50122"/>
    </source>
</evidence>
<dbReference type="SUPFAM" id="SSF55874">
    <property type="entry name" value="ATPase domain of HSP90 chaperone/DNA topoisomerase II/histidine kinase"/>
    <property type="match status" value="1"/>
</dbReference>
<feature type="active site" evidence="8">
    <location>
        <position position="25"/>
    </location>
</feature>
<dbReference type="SUPFAM" id="SSF52738">
    <property type="entry name" value="Methylesterase CheB, C-terminal domain"/>
    <property type="match status" value="1"/>
</dbReference>
<dbReference type="CDD" id="cd00075">
    <property type="entry name" value="HATPase"/>
    <property type="match status" value="1"/>
</dbReference>
<keyword evidence="9" id="KW-0175">Coiled coil</keyword>
<dbReference type="CDD" id="cd16434">
    <property type="entry name" value="CheB-CheR_fusion"/>
    <property type="match status" value="1"/>
</dbReference>
<dbReference type="InterPro" id="IPR036890">
    <property type="entry name" value="HATPase_C_sf"/>
</dbReference>
<dbReference type="InterPro" id="IPR036097">
    <property type="entry name" value="HisK_dim/P_sf"/>
</dbReference>
<keyword evidence="6" id="KW-0949">S-adenosyl-L-methionine</keyword>
<dbReference type="GO" id="GO:0008983">
    <property type="term" value="F:protein-glutamate O-methyltransferase activity"/>
    <property type="evidence" value="ECO:0007669"/>
    <property type="project" value="UniProtKB-EC"/>
</dbReference>
<dbReference type="PROSITE" id="PS50109">
    <property type="entry name" value="HIS_KIN"/>
    <property type="match status" value="1"/>
</dbReference>
<evidence type="ECO:0000256" key="7">
    <source>
        <dbReference type="ARBA" id="ARBA00022777"/>
    </source>
</evidence>
<evidence type="ECO:0000256" key="9">
    <source>
        <dbReference type="SAM" id="Coils"/>
    </source>
</evidence>
<dbReference type="FunFam" id="3.30.565.10:FF:000006">
    <property type="entry name" value="Sensor histidine kinase WalK"/>
    <property type="match status" value="1"/>
</dbReference>
<evidence type="ECO:0000256" key="1">
    <source>
        <dbReference type="ARBA" id="ARBA00000085"/>
    </source>
</evidence>
<comment type="catalytic activity">
    <reaction evidence="2">
        <text>L-glutamyl-[protein] + S-adenosyl-L-methionine = [protein]-L-glutamate 5-O-methyl ester + S-adenosyl-L-homocysteine</text>
        <dbReference type="Rhea" id="RHEA:24452"/>
        <dbReference type="Rhea" id="RHEA-COMP:10208"/>
        <dbReference type="Rhea" id="RHEA-COMP:10311"/>
        <dbReference type="ChEBI" id="CHEBI:29973"/>
        <dbReference type="ChEBI" id="CHEBI:57856"/>
        <dbReference type="ChEBI" id="CHEBI:59789"/>
        <dbReference type="ChEBI" id="CHEBI:82795"/>
        <dbReference type="EC" id="2.1.1.80"/>
    </reaction>
</comment>
<feature type="active site" evidence="8">
    <location>
        <position position="52"/>
    </location>
</feature>
<dbReference type="GO" id="GO:0005737">
    <property type="term" value="C:cytoplasm"/>
    <property type="evidence" value="ECO:0007669"/>
    <property type="project" value="InterPro"/>
</dbReference>
<dbReference type="InterPro" id="IPR035909">
    <property type="entry name" value="CheB_C"/>
</dbReference>
<accession>A0A1H4BHJ9</accession>
<organism evidence="15 16">
    <name type="scientific">Pedobacter hartonius</name>
    <dbReference type="NCBI Taxonomy" id="425514"/>
    <lineage>
        <taxon>Bacteria</taxon>
        <taxon>Pseudomonadati</taxon>
        <taxon>Bacteroidota</taxon>
        <taxon>Sphingobacteriia</taxon>
        <taxon>Sphingobacteriales</taxon>
        <taxon>Sphingobacteriaceae</taxon>
        <taxon>Pedobacter</taxon>
    </lineage>
</organism>
<evidence type="ECO:0000256" key="6">
    <source>
        <dbReference type="ARBA" id="ARBA00022691"/>
    </source>
</evidence>
<dbReference type="OrthoDB" id="9813151at2"/>
<dbReference type="GO" id="GO:0006935">
    <property type="term" value="P:chemotaxis"/>
    <property type="evidence" value="ECO:0007669"/>
    <property type="project" value="UniProtKB-UniRule"/>
</dbReference>
<dbReference type="PROSITE" id="PS50123">
    <property type="entry name" value="CHER"/>
    <property type="match status" value="1"/>
</dbReference>
<dbReference type="SUPFAM" id="SSF53335">
    <property type="entry name" value="S-adenosyl-L-methionine-dependent methyltransferases"/>
    <property type="match status" value="1"/>
</dbReference>
<dbReference type="InterPro" id="IPR003661">
    <property type="entry name" value="HisK_dim/P_dom"/>
</dbReference>
<dbReference type="PROSITE" id="PS50113">
    <property type="entry name" value="PAC"/>
    <property type="match status" value="1"/>
</dbReference>
<dbReference type="Gene3D" id="1.10.287.130">
    <property type="match status" value="1"/>
</dbReference>
<feature type="domain" description="PAS" evidence="11">
    <location>
        <begin position="867"/>
        <end position="938"/>
    </location>
</feature>
<sequence length="1221" mass="137591">MSKVKGSADDSVSSNQFPVVGIGASAGGLEAISQFLKAIPKKSGMAYVFVQHLSPNHTSVLPEILRKISKIPVHQITNNIHLEEDNFYIIPANKILTSTDGVLQLAPLDDKHFKVKIIDLFFSSLAVVHQSYAVGVILSGTMTDGTLGLEVIKAYGGITFAQDEASAAYDGMPKSAISSGLVDFVLPPAEIVEHLMTINHPFHTDYSDIGIANTTPEQDENVFKQILTVLRVRRGVDFTYYKSSTLKRRIVRRMAIARMEQPQDYLVYLREHKKEQDALYNDMLISVTDFFRDPVSFELLCSIILPALLNQKSPNEPLRIWIAGCATGEEAYSFAICLQEFLGDKAALIKIQIFATDISETAIAKARTGIYRPSDINGLTPERRKRFFTKIDDNYLVNKNIRDMCIFAHHNLLKDPPFSKVDLISCRNVLIYLEPVLQKRIFNTFHYSLNPEGFLMLGKSESIGKNEDLFNAYNNLERIFRPNPLRKRFMQVTMQDHIRNFKNADMHVPKEGGAQDVFKLADDVILSKYVPAGVLINENFDIVQFRGITDPWLVLSPGKASLNLLKMAREGLAFELRNLLHEVKRTNALARKENVLFRLNGAQRYVTIEVTALAGALDLHYLIMFENGFAADTQLPKPGSGGKKTADPRDLRIEQLEKELVQSRADMRTVSEEQEAVNEELQSANEEMLSGSEELQSLNEELETSKEELQSTNEEINIVNSELLDRNEQLNNSRSYTEAIINTIRDPLIILDKNLKVKRATGGFYTKFKVTKKETEGRYFYDLGNKQWDIPALRELLESILPEKKVFADYEVTHVFPTIGRRVMCVNTRQLDNVNGEQLIILAIEDMTDKRKVEEGLAEVELLFKESKERLKLAVEAAGLGTWDYSPLNDELILDQRSNDMLGLSSADGIDYKIFISLIHDEDKGQLDEALKAALAGVAEGEFEREFRTAETKQNKLKWIKFKGKAYFTQRGIAYRFVGTSLDITSQKSHDESTLELLKQKDDFISIASHELKTPITSLKASLQLISRMKDNPSPKILNSLIDVSMRSLDRVGILIEDLLNASRFNQGHLHLNRTKFVLSHVIEDCCQHVRMGGKYNIITTGELSLEVFADGERIDQVMINFVNNAIKYAPDMKDIHVVIEEINGMAKVSVIDRGPGIAAEKLPHLFDRYYRVDTSGLQYSGLGLGLYICAEIIKKNDGEIGVDSVEGEGSTFWFTLPLAD</sequence>
<feature type="domain" description="PAC" evidence="12">
    <location>
        <begin position="943"/>
        <end position="996"/>
    </location>
</feature>
<dbReference type="SUPFAM" id="SSF47384">
    <property type="entry name" value="Homodimeric domain of signal transducing histidine kinase"/>
    <property type="match status" value="1"/>
</dbReference>
<dbReference type="InterPro" id="IPR000673">
    <property type="entry name" value="Sig_transdc_resp-reg_Me-estase"/>
</dbReference>
<evidence type="ECO:0000256" key="8">
    <source>
        <dbReference type="PROSITE-ProRule" id="PRU00050"/>
    </source>
</evidence>
<dbReference type="GO" id="GO:0032259">
    <property type="term" value="P:methylation"/>
    <property type="evidence" value="ECO:0007669"/>
    <property type="project" value="UniProtKB-KW"/>
</dbReference>
<protein>
    <submittedName>
        <fullName evidence="15">Two-component system, chemotaxis family, CheB/CheR fusion protein</fullName>
    </submittedName>
</protein>
<dbReference type="CDD" id="cd00082">
    <property type="entry name" value="HisKA"/>
    <property type="match status" value="1"/>
</dbReference>
<dbReference type="Pfam" id="PF02518">
    <property type="entry name" value="HATPase_c"/>
    <property type="match status" value="1"/>
</dbReference>
<dbReference type="InterPro" id="IPR000780">
    <property type="entry name" value="CheR_MeTrfase"/>
</dbReference>
<dbReference type="CDD" id="cd00130">
    <property type="entry name" value="PAS"/>
    <property type="match status" value="1"/>
</dbReference>
<dbReference type="InterPro" id="IPR003594">
    <property type="entry name" value="HATPase_dom"/>
</dbReference>
<dbReference type="InterPro" id="IPR036804">
    <property type="entry name" value="CheR_N_sf"/>
</dbReference>
<dbReference type="STRING" id="425514.SAMN05443550_103348"/>
<dbReference type="GO" id="GO:0000156">
    <property type="term" value="F:phosphorelay response regulator activity"/>
    <property type="evidence" value="ECO:0007669"/>
    <property type="project" value="InterPro"/>
</dbReference>
<keyword evidence="4" id="KW-0489">Methyltransferase</keyword>
<name>A0A1H4BHJ9_9SPHI</name>
<dbReference type="PRINTS" id="PR00996">
    <property type="entry name" value="CHERMTFRASE"/>
</dbReference>
<evidence type="ECO:0000259" key="10">
    <source>
        <dbReference type="PROSITE" id="PS50109"/>
    </source>
</evidence>
<dbReference type="InterPro" id="IPR000700">
    <property type="entry name" value="PAS-assoc_C"/>
</dbReference>
<dbReference type="PANTHER" id="PTHR24422:SF27">
    <property type="entry name" value="PROTEIN-GLUTAMATE O-METHYLTRANSFERASE"/>
    <property type="match status" value="1"/>
</dbReference>
<dbReference type="Gene3D" id="3.40.50.150">
    <property type="entry name" value="Vaccinia Virus protein VP39"/>
    <property type="match status" value="1"/>
</dbReference>
<dbReference type="InterPro" id="IPR005467">
    <property type="entry name" value="His_kinase_dom"/>
</dbReference>
<dbReference type="InterPro" id="IPR000014">
    <property type="entry name" value="PAS"/>
</dbReference>
<dbReference type="SMART" id="SM00091">
    <property type="entry name" value="PAS"/>
    <property type="match status" value="2"/>
</dbReference>
<evidence type="ECO:0000256" key="5">
    <source>
        <dbReference type="ARBA" id="ARBA00022679"/>
    </source>
</evidence>
<dbReference type="Pfam" id="PF01739">
    <property type="entry name" value="CheR"/>
    <property type="match status" value="1"/>
</dbReference>
<evidence type="ECO:0000313" key="15">
    <source>
        <dbReference type="EMBL" id="SEA47524.1"/>
    </source>
</evidence>
<dbReference type="SUPFAM" id="SSF47757">
    <property type="entry name" value="Chemotaxis receptor methyltransferase CheR, N-terminal domain"/>
    <property type="match status" value="1"/>
</dbReference>
<dbReference type="Pfam" id="PF01339">
    <property type="entry name" value="CheB_methylest"/>
    <property type="match status" value="1"/>
</dbReference>
<dbReference type="Gene3D" id="3.30.565.10">
    <property type="entry name" value="Histidine kinase-like ATPase, C-terminal domain"/>
    <property type="match status" value="1"/>
</dbReference>
<dbReference type="AlphaFoldDB" id="A0A1H4BHJ9"/>
<dbReference type="Gene3D" id="1.10.155.10">
    <property type="entry name" value="Chemotaxis receptor methyltransferase CheR, N-terminal domain"/>
    <property type="match status" value="1"/>
</dbReference>
<keyword evidence="16" id="KW-1185">Reference proteome</keyword>
<evidence type="ECO:0000259" key="14">
    <source>
        <dbReference type="PROSITE" id="PS50123"/>
    </source>
</evidence>
<dbReference type="InterPro" id="IPR022641">
    <property type="entry name" value="CheR_N"/>
</dbReference>
<dbReference type="PANTHER" id="PTHR24422">
    <property type="entry name" value="CHEMOTAXIS PROTEIN METHYLTRANSFERASE"/>
    <property type="match status" value="1"/>
</dbReference>
<dbReference type="Pfam" id="PF00512">
    <property type="entry name" value="HisKA"/>
    <property type="match status" value="1"/>
</dbReference>
<gene>
    <name evidence="15" type="ORF">SAMN05443550_103348</name>
</gene>
<dbReference type="PROSITE" id="PS50112">
    <property type="entry name" value="PAS"/>
    <property type="match status" value="1"/>
</dbReference>
<proteinExistence type="predicted"/>
<reference evidence="15 16" key="1">
    <citation type="submission" date="2016-10" db="EMBL/GenBank/DDBJ databases">
        <authorList>
            <person name="de Groot N.N."/>
        </authorList>
    </citation>
    <scope>NUCLEOTIDE SEQUENCE [LARGE SCALE GENOMIC DNA]</scope>
    <source>
        <strain evidence="15 16">DSM 19033</strain>
    </source>
</reference>
<dbReference type="InterPro" id="IPR022642">
    <property type="entry name" value="CheR_C"/>
</dbReference>
<dbReference type="SMART" id="SM00388">
    <property type="entry name" value="HisKA"/>
    <property type="match status" value="1"/>
</dbReference>
<keyword evidence="3" id="KW-0597">Phosphoprotein</keyword>
<dbReference type="RefSeq" id="WP_090555963.1">
    <property type="nucleotide sequence ID" value="NZ_FNRA01000003.1"/>
</dbReference>
<feature type="domain" description="CheR-type methyltransferase" evidence="14">
    <location>
        <begin position="211"/>
        <end position="483"/>
    </location>
</feature>
<feature type="active site" evidence="8">
    <location>
        <position position="144"/>
    </location>
</feature>
<dbReference type="GO" id="GO:0000155">
    <property type="term" value="F:phosphorelay sensor kinase activity"/>
    <property type="evidence" value="ECO:0007669"/>
    <property type="project" value="InterPro"/>
</dbReference>
<feature type="domain" description="Histidine kinase" evidence="10">
    <location>
        <begin position="1007"/>
        <end position="1221"/>
    </location>
</feature>
<evidence type="ECO:0000259" key="11">
    <source>
        <dbReference type="PROSITE" id="PS50112"/>
    </source>
</evidence>
<dbReference type="Gene3D" id="3.40.50.180">
    <property type="entry name" value="Methylesterase CheB, C-terminal domain"/>
    <property type="match status" value="1"/>
</dbReference>
<dbReference type="SUPFAM" id="SSF55785">
    <property type="entry name" value="PYP-like sensor domain (PAS domain)"/>
    <property type="match status" value="2"/>
</dbReference>
<evidence type="ECO:0000256" key="2">
    <source>
        <dbReference type="ARBA" id="ARBA00001541"/>
    </source>
</evidence>
<feature type="coiled-coil region" evidence="9">
    <location>
        <begin position="653"/>
        <end position="733"/>
    </location>
</feature>
<dbReference type="PROSITE" id="PS50122">
    <property type="entry name" value="CHEB"/>
    <property type="match status" value="1"/>
</dbReference>
<keyword evidence="5" id="KW-0808">Transferase</keyword>
<dbReference type="SMART" id="SM00387">
    <property type="entry name" value="HATPase_c"/>
    <property type="match status" value="1"/>
</dbReference>
<keyword evidence="7" id="KW-0418">Kinase</keyword>
<dbReference type="InterPro" id="IPR029063">
    <property type="entry name" value="SAM-dependent_MTases_sf"/>
</dbReference>
<evidence type="ECO:0000256" key="3">
    <source>
        <dbReference type="ARBA" id="ARBA00022553"/>
    </source>
</evidence>
<dbReference type="Gene3D" id="3.30.450.20">
    <property type="entry name" value="PAS domain"/>
    <property type="match status" value="2"/>
</dbReference>
<dbReference type="GO" id="GO:0008984">
    <property type="term" value="F:protein-glutamate methylesterase activity"/>
    <property type="evidence" value="ECO:0007669"/>
    <property type="project" value="InterPro"/>
</dbReference>
<comment type="catalytic activity">
    <reaction evidence="1">
        <text>ATP + protein L-histidine = ADP + protein N-phospho-L-histidine.</text>
        <dbReference type="EC" id="2.7.13.3"/>
    </reaction>
</comment>
<dbReference type="Pfam" id="PF03705">
    <property type="entry name" value="CheR_N"/>
    <property type="match status" value="1"/>
</dbReference>
<keyword evidence="8" id="KW-0378">Hydrolase</keyword>
<evidence type="ECO:0000313" key="16">
    <source>
        <dbReference type="Proteomes" id="UP000198850"/>
    </source>
</evidence>
<dbReference type="InterPro" id="IPR035965">
    <property type="entry name" value="PAS-like_dom_sf"/>
</dbReference>
<dbReference type="SMART" id="SM00138">
    <property type="entry name" value="MeTrc"/>
    <property type="match status" value="1"/>
</dbReference>